<feature type="domain" description="AMP-dependent synthetase/ligase" evidence="6">
    <location>
        <begin position="102"/>
        <end position="427"/>
    </location>
</feature>
<evidence type="ECO:0000256" key="5">
    <source>
        <dbReference type="SAM" id="MobiDB-lite"/>
    </source>
</evidence>
<dbReference type="Gene3D" id="3.40.50.12780">
    <property type="entry name" value="N-terminal domain of ligase-like"/>
    <property type="match status" value="1"/>
</dbReference>
<dbReference type="PANTHER" id="PTHR42921:SF1">
    <property type="entry name" value="ACETOACETYL-COA SYNTHETASE"/>
    <property type="match status" value="1"/>
</dbReference>
<keyword evidence="3" id="KW-0547">Nucleotide-binding</keyword>
<feature type="domain" description="Acetyl-coenzyme A synthetase N-terminal" evidence="8">
    <location>
        <begin position="29"/>
        <end position="82"/>
    </location>
</feature>
<dbReference type="InterPro" id="IPR020845">
    <property type="entry name" value="AMP-binding_CS"/>
</dbReference>
<dbReference type="Pfam" id="PF16177">
    <property type="entry name" value="ACAS_N"/>
    <property type="match status" value="1"/>
</dbReference>
<comment type="similarity">
    <text evidence="1">Belongs to the ATP-dependent AMP-binding enzyme family.</text>
</comment>
<protein>
    <submittedName>
        <fullName evidence="9">Acetoacetate--CoA ligase</fullName>
        <ecNumber evidence="9">6.2.1.16</ecNumber>
    </submittedName>
</protein>
<dbReference type="Pfam" id="PF13193">
    <property type="entry name" value="AMP-binding_C"/>
    <property type="match status" value="1"/>
</dbReference>
<dbReference type="InterPro" id="IPR045851">
    <property type="entry name" value="AMP-bd_C_sf"/>
</dbReference>
<dbReference type="InterPro" id="IPR025110">
    <property type="entry name" value="AMP-bd_C"/>
</dbReference>
<feature type="region of interest" description="Disordered" evidence="5">
    <location>
        <begin position="477"/>
        <end position="498"/>
    </location>
</feature>
<comment type="caution">
    <text evidence="9">The sequence shown here is derived from an EMBL/GenBank/DDBJ whole genome shotgun (WGS) entry which is preliminary data.</text>
</comment>
<evidence type="ECO:0000313" key="10">
    <source>
        <dbReference type="Proteomes" id="UP001371218"/>
    </source>
</evidence>
<dbReference type="InterPro" id="IPR032387">
    <property type="entry name" value="ACAS_N"/>
</dbReference>
<dbReference type="RefSeq" id="WP_341425275.1">
    <property type="nucleotide sequence ID" value="NZ_JBBUTG010000004.1"/>
</dbReference>
<proteinExistence type="inferred from homology"/>
<dbReference type="NCBIfam" id="TIGR01217">
    <property type="entry name" value="ac_ac_CoA_syn"/>
    <property type="match status" value="1"/>
</dbReference>
<dbReference type="EMBL" id="JBBUTG010000004">
    <property type="protein sequence ID" value="MEK8030903.1"/>
    <property type="molecule type" value="Genomic_DNA"/>
</dbReference>
<evidence type="ECO:0000259" key="7">
    <source>
        <dbReference type="Pfam" id="PF13193"/>
    </source>
</evidence>
<dbReference type="Gene3D" id="3.30.300.30">
    <property type="match status" value="1"/>
</dbReference>
<keyword evidence="2 9" id="KW-0436">Ligase</keyword>
<accession>A0ABU9BN65</accession>
<evidence type="ECO:0000256" key="2">
    <source>
        <dbReference type="ARBA" id="ARBA00022598"/>
    </source>
</evidence>
<evidence type="ECO:0000256" key="1">
    <source>
        <dbReference type="ARBA" id="ARBA00006432"/>
    </source>
</evidence>
<reference evidence="9 10" key="1">
    <citation type="submission" date="2024-04" db="EMBL/GenBank/DDBJ databases">
        <title>Novel species of the genus Ideonella isolated from streams.</title>
        <authorList>
            <person name="Lu H."/>
        </authorList>
    </citation>
    <scope>NUCLEOTIDE SEQUENCE [LARGE SCALE GENOMIC DNA]</scope>
    <source>
        <strain evidence="9 10">DXS29W</strain>
    </source>
</reference>
<evidence type="ECO:0000256" key="4">
    <source>
        <dbReference type="ARBA" id="ARBA00022840"/>
    </source>
</evidence>
<feature type="compositionally biased region" description="Low complexity" evidence="5">
    <location>
        <begin position="480"/>
        <end position="494"/>
    </location>
</feature>
<dbReference type="GO" id="GO:0030729">
    <property type="term" value="F:acetoacetate-CoA ligase activity"/>
    <property type="evidence" value="ECO:0007669"/>
    <property type="project" value="UniProtKB-EC"/>
</dbReference>
<dbReference type="Proteomes" id="UP001371218">
    <property type="component" value="Unassembled WGS sequence"/>
</dbReference>
<feature type="domain" description="AMP-binding enzyme C-terminal" evidence="7">
    <location>
        <begin position="585"/>
        <end position="658"/>
    </location>
</feature>
<dbReference type="InterPro" id="IPR005914">
    <property type="entry name" value="Acac_CoA_synth"/>
</dbReference>
<dbReference type="InterPro" id="IPR042099">
    <property type="entry name" value="ANL_N_sf"/>
</dbReference>
<dbReference type="SUPFAM" id="SSF56801">
    <property type="entry name" value="Acetyl-CoA synthetase-like"/>
    <property type="match status" value="1"/>
</dbReference>
<dbReference type="PANTHER" id="PTHR42921">
    <property type="entry name" value="ACETOACETYL-COA SYNTHETASE"/>
    <property type="match status" value="1"/>
</dbReference>
<sequence>MTTLTLPTPRITVFQRWLAQRQGLHFSRYEDLWQWSVNDLNAFWRAIWEFFDIESPTPFEAVLADARLPGARWFPGAQLNYARQVLRHGQSAHAAGHPAIVWADEPALNAGTLQTLSWPDLAAQVGHLAAAFRRLGVARGDRVAAVLPNRPETVVAFLAAASIGAVWSVCSPDMGPVAVLDRFRQIEPTLLLAADGYRFGGVAHDRRTLVGQLLHGLPTLRHVVDVNVLGLAPDTAPTTVARHAFDALTRPAGESTSTAMIDPEWLPFDHPLWIVYSSGTTGLPKPIVHGHGGIVLEALKGGTLHNNLGASIDTGDRFFWYSSTGWIMWNCQIGGLLGGTTICLYDGSPAASRSGPADWSPLWRFASLARCTFFGAGAAFYASCLKADVRPQALGELSDLGALRAVGSTGSPLSDDCYRWIWEHLPRVNDRDIWIACISGGTDFAGAFVAGLPTLPLVAGEMQCRCLGAKVEAWSEPEESSAPRAEPGSSPSPHGGLGRPLMNEVGELVCTAPMPSMPLYLWGDTTGERLRQSYFDVYPGVWRHGDWIRLVPHEDAVGAVIYGRSDATINRHGVRMGTAELYRAVEAVPEVLDSLVVDLEYLGRESYMPLFVVLREGAVLDDALKKQLVDAIRQALSPRHVPSEIIAVPAVPRTLSGKKMELPIKRLLMGADPARVMNRDAMANASSVDWFIDFAARRQAVSGRQH</sequence>
<keyword evidence="4" id="KW-0067">ATP-binding</keyword>
<dbReference type="EC" id="6.2.1.16" evidence="9"/>
<gene>
    <name evidence="9" type="ORF">AACH06_08770</name>
</gene>
<name>A0ABU9BN65_9BURK</name>
<evidence type="ECO:0000313" key="9">
    <source>
        <dbReference type="EMBL" id="MEK8030903.1"/>
    </source>
</evidence>
<keyword evidence="10" id="KW-1185">Reference proteome</keyword>
<evidence type="ECO:0000259" key="8">
    <source>
        <dbReference type="Pfam" id="PF16177"/>
    </source>
</evidence>
<dbReference type="Pfam" id="PF00501">
    <property type="entry name" value="AMP-binding"/>
    <property type="match status" value="1"/>
</dbReference>
<dbReference type="NCBIfam" id="NF002937">
    <property type="entry name" value="PRK03584.1"/>
    <property type="match status" value="1"/>
</dbReference>
<evidence type="ECO:0000256" key="3">
    <source>
        <dbReference type="ARBA" id="ARBA00022741"/>
    </source>
</evidence>
<organism evidence="9 10">
    <name type="scientific">Ideonella lacteola</name>
    <dbReference type="NCBI Taxonomy" id="2984193"/>
    <lineage>
        <taxon>Bacteria</taxon>
        <taxon>Pseudomonadati</taxon>
        <taxon>Pseudomonadota</taxon>
        <taxon>Betaproteobacteria</taxon>
        <taxon>Burkholderiales</taxon>
        <taxon>Sphaerotilaceae</taxon>
        <taxon>Ideonella</taxon>
    </lineage>
</organism>
<dbReference type="PROSITE" id="PS00455">
    <property type="entry name" value="AMP_BINDING"/>
    <property type="match status" value="1"/>
</dbReference>
<evidence type="ECO:0000259" key="6">
    <source>
        <dbReference type="Pfam" id="PF00501"/>
    </source>
</evidence>
<dbReference type="InterPro" id="IPR000873">
    <property type="entry name" value="AMP-dep_synth/lig_dom"/>
</dbReference>